<dbReference type="Pfam" id="PF05794">
    <property type="entry name" value="Tcp11"/>
    <property type="match status" value="1"/>
</dbReference>
<dbReference type="GO" id="GO:0007165">
    <property type="term" value="P:signal transduction"/>
    <property type="evidence" value="ECO:0007669"/>
    <property type="project" value="TreeGrafter"/>
</dbReference>
<dbReference type="AlphaFoldDB" id="A0AAV4MB00"/>
<keyword evidence="4" id="KW-1185">Reference proteome</keyword>
<proteinExistence type="inferred from homology"/>
<organism evidence="3 4">
    <name type="scientific">Caerostris darwini</name>
    <dbReference type="NCBI Taxonomy" id="1538125"/>
    <lineage>
        <taxon>Eukaryota</taxon>
        <taxon>Metazoa</taxon>
        <taxon>Ecdysozoa</taxon>
        <taxon>Arthropoda</taxon>
        <taxon>Chelicerata</taxon>
        <taxon>Arachnida</taxon>
        <taxon>Araneae</taxon>
        <taxon>Araneomorphae</taxon>
        <taxon>Entelegynae</taxon>
        <taxon>Araneoidea</taxon>
        <taxon>Araneidae</taxon>
        <taxon>Caerostris</taxon>
    </lineage>
</organism>
<name>A0AAV4MB00_9ARAC</name>
<comment type="similarity">
    <text evidence="1">Belongs to the TCP11 family.</text>
</comment>
<evidence type="ECO:0000256" key="2">
    <source>
        <dbReference type="SAM" id="MobiDB-lite"/>
    </source>
</evidence>
<dbReference type="PANTHER" id="PTHR12832">
    <property type="entry name" value="TESTIS-SPECIFIC PROTEIN PBS13 T-COMPLEX 11"/>
    <property type="match status" value="1"/>
</dbReference>
<accession>A0AAV4MB00</accession>
<dbReference type="PANTHER" id="PTHR12832:SF11">
    <property type="entry name" value="LD23868P"/>
    <property type="match status" value="1"/>
</dbReference>
<feature type="compositionally biased region" description="Basic and acidic residues" evidence="2">
    <location>
        <begin position="1"/>
        <end position="11"/>
    </location>
</feature>
<dbReference type="EMBL" id="BPLQ01000226">
    <property type="protein sequence ID" value="GIX69048.1"/>
    <property type="molecule type" value="Genomic_DNA"/>
</dbReference>
<reference evidence="3 4" key="1">
    <citation type="submission" date="2021-06" db="EMBL/GenBank/DDBJ databases">
        <title>Caerostris darwini draft genome.</title>
        <authorList>
            <person name="Kono N."/>
            <person name="Arakawa K."/>
        </authorList>
    </citation>
    <scope>NUCLEOTIDE SEQUENCE [LARGE SCALE GENOMIC DNA]</scope>
</reference>
<dbReference type="Proteomes" id="UP001054837">
    <property type="component" value="Unassembled WGS sequence"/>
</dbReference>
<evidence type="ECO:0000313" key="4">
    <source>
        <dbReference type="Proteomes" id="UP001054837"/>
    </source>
</evidence>
<evidence type="ECO:0000256" key="1">
    <source>
        <dbReference type="ARBA" id="ARBA00010954"/>
    </source>
</evidence>
<protein>
    <submittedName>
        <fullName evidence="3">T-complex protein 11-like protein 1</fullName>
    </submittedName>
</protein>
<feature type="region of interest" description="Disordered" evidence="2">
    <location>
        <begin position="1"/>
        <end position="43"/>
    </location>
</feature>
<gene>
    <name evidence="3" type="primary">TCP11L1</name>
    <name evidence="3" type="ORF">CDAR_316041</name>
</gene>
<dbReference type="InterPro" id="IPR008862">
    <property type="entry name" value="Tcp11"/>
</dbReference>
<sequence length="491" mass="56080">MDNERDKETGESSKTPQHTRPQEIPSGQDARNPNLGASMMFPSSVPPSPPSFISMEQLLKAAEDVSKSGFNMALAHEIAVNKDFKLQQKIPKSSLEEKVKEICHKAFWDLLSEQLSSEPPVYDQAMVLLKEVKELLIWLLLPHNTRLKNEINAVLDIELIEQQTKKGVIDVLSYAKFIISTMSRICAPARDPKIQELRQLTDIVPLYRGILETLELMKVDMVNFTISRMRPHIQQHSIEYEQMKFKEILQSLEGLTPPVDGLKFTRLWLQNVYKEIKEQHQEDPPNSLTLRRAYLKILRWKEAEYFPETLHLDHERFITLRDDLTVMILTATVILVTYSTVGPAIQGITDFKNTLKSHVQILLADAAQCNSKDLETKMEAVGLQVVKEVNECLDTHGYTTLDNEKEISLIALIKKTADEDHNVRILITKRVLEFLELALHTSTSLKIPPGLSSLQNELSVFAGQFLSLVKHNQAVFEEYYNNIIDQLKSCK</sequence>
<evidence type="ECO:0000313" key="3">
    <source>
        <dbReference type="EMBL" id="GIX69048.1"/>
    </source>
</evidence>
<comment type="caution">
    <text evidence="3">The sequence shown here is derived from an EMBL/GenBank/DDBJ whole genome shotgun (WGS) entry which is preliminary data.</text>
</comment>